<dbReference type="Proteomes" id="UP001551584">
    <property type="component" value="Unassembled WGS sequence"/>
</dbReference>
<dbReference type="EMBL" id="JBEZNA010000139">
    <property type="protein sequence ID" value="MEU9581656.1"/>
    <property type="molecule type" value="Genomic_DNA"/>
</dbReference>
<name>A0ABV3EZY2_9ACTN</name>
<reference evidence="1 2" key="1">
    <citation type="submission" date="2024-06" db="EMBL/GenBank/DDBJ databases">
        <title>The Natural Products Discovery Center: Release of the First 8490 Sequenced Strains for Exploring Actinobacteria Biosynthetic Diversity.</title>
        <authorList>
            <person name="Kalkreuter E."/>
            <person name="Kautsar S.A."/>
            <person name="Yang D."/>
            <person name="Bader C.D."/>
            <person name="Teijaro C.N."/>
            <person name="Fluegel L."/>
            <person name="Davis C.M."/>
            <person name="Simpson J.R."/>
            <person name="Lauterbach L."/>
            <person name="Steele A.D."/>
            <person name="Gui C."/>
            <person name="Meng S."/>
            <person name="Li G."/>
            <person name="Viehrig K."/>
            <person name="Ye F."/>
            <person name="Su P."/>
            <person name="Kiefer A.F."/>
            <person name="Nichols A."/>
            <person name="Cepeda A.J."/>
            <person name="Yan W."/>
            <person name="Fan B."/>
            <person name="Jiang Y."/>
            <person name="Adhikari A."/>
            <person name="Zheng C.-J."/>
            <person name="Schuster L."/>
            <person name="Cowan T.M."/>
            <person name="Smanski M.J."/>
            <person name="Chevrette M.G."/>
            <person name="De Carvalho L.P.S."/>
            <person name="Shen B."/>
        </authorList>
    </citation>
    <scope>NUCLEOTIDE SEQUENCE [LARGE SCALE GENOMIC DNA]</scope>
    <source>
        <strain evidence="1 2">NPDC048117</strain>
    </source>
</reference>
<dbReference type="Gene3D" id="3.30.429.10">
    <property type="entry name" value="Macrophage Migration Inhibitory Factor"/>
    <property type="match status" value="1"/>
</dbReference>
<dbReference type="PANTHER" id="PTHR37950:SF1">
    <property type="entry name" value="4-HYDROXYPHENYLACETATE CATABOLISM PROTEIN"/>
    <property type="match status" value="1"/>
</dbReference>
<dbReference type="InterPro" id="IPR014347">
    <property type="entry name" value="Tautomerase/MIF_sf"/>
</dbReference>
<keyword evidence="2" id="KW-1185">Reference proteome</keyword>
<sequence>MPHITVDHSDSLTGAFDRPGFARALHPLVAEIAKASVGDCKTRFRRVDETFVADGAAGHAVIHAEIALRPGRAGAVKAELGQAVLALLREHVAPAPGVTVHASVEVRDLGDAYAKHAGA</sequence>
<gene>
    <name evidence="1" type="ORF">AB0D95_31080</name>
</gene>
<dbReference type="Pfam" id="PF02962">
    <property type="entry name" value="CHMI"/>
    <property type="match status" value="1"/>
</dbReference>
<organism evidence="1 2">
    <name type="scientific">Streptomyces chilikensis</name>
    <dbReference type="NCBI Taxonomy" id="1194079"/>
    <lineage>
        <taxon>Bacteria</taxon>
        <taxon>Bacillati</taxon>
        <taxon>Actinomycetota</taxon>
        <taxon>Actinomycetes</taxon>
        <taxon>Kitasatosporales</taxon>
        <taxon>Streptomycetaceae</taxon>
        <taxon>Streptomyces</taxon>
    </lineage>
</organism>
<evidence type="ECO:0000313" key="1">
    <source>
        <dbReference type="EMBL" id="MEU9581656.1"/>
    </source>
</evidence>
<protein>
    <submittedName>
        <fullName evidence="1">Isomerase</fullName>
    </submittedName>
</protein>
<dbReference type="GO" id="GO:0016853">
    <property type="term" value="F:isomerase activity"/>
    <property type="evidence" value="ECO:0007669"/>
    <property type="project" value="UniProtKB-KW"/>
</dbReference>
<keyword evidence="1" id="KW-0413">Isomerase</keyword>
<evidence type="ECO:0000313" key="2">
    <source>
        <dbReference type="Proteomes" id="UP001551584"/>
    </source>
</evidence>
<dbReference type="PANTHER" id="PTHR37950">
    <property type="entry name" value="4-HYDROXYPHENYLACETATE CATABOLISM PROTEIN"/>
    <property type="match status" value="1"/>
</dbReference>
<dbReference type="SUPFAM" id="SSF55331">
    <property type="entry name" value="Tautomerase/MIF"/>
    <property type="match status" value="1"/>
</dbReference>
<accession>A0ABV3EZY2</accession>
<proteinExistence type="predicted"/>
<dbReference type="RefSeq" id="WP_359278484.1">
    <property type="nucleotide sequence ID" value="NZ_JBEZNA010000139.1"/>
</dbReference>
<dbReference type="InterPro" id="IPR004220">
    <property type="entry name" value="5-COMe_2-OHmuconate_Isoase"/>
</dbReference>
<comment type="caution">
    <text evidence="1">The sequence shown here is derived from an EMBL/GenBank/DDBJ whole genome shotgun (WGS) entry which is preliminary data.</text>
</comment>